<accession>G4NB77</accession>
<dbReference type="Proteomes" id="UP000009058">
    <property type="component" value="Chromosome 5"/>
</dbReference>
<dbReference type="KEGG" id="mgr:MGG_14669"/>
<evidence type="ECO:0000313" key="1">
    <source>
        <dbReference type="EMBL" id="EHA48839.1"/>
    </source>
</evidence>
<name>G4NB77_PYRO7</name>
<dbReference type="OrthoDB" id="10566130at2759"/>
<protein>
    <submittedName>
        <fullName evidence="1">Uncharacterized protein</fullName>
    </submittedName>
</protein>
<reference evidence="1 2" key="1">
    <citation type="journal article" date="2005" name="Nature">
        <title>The genome sequence of the rice blast fungus Magnaporthe grisea.</title>
        <authorList>
            <person name="Dean R.A."/>
            <person name="Talbot N.J."/>
            <person name="Ebbole D.J."/>
            <person name="Farman M.L."/>
            <person name="Mitchell T.K."/>
            <person name="Orbach M.J."/>
            <person name="Thon M."/>
            <person name="Kulkarni R."/>
            <person name="Xu J.R."/>
            <person name="Pan H."/>
            <person name="Read N.D."/>
            <person name="Lee Y.H."/>
            <person name="Carbone I."/>
            <person name="Brown D."/>
            <person name="Oh Y.Y."/>
            <person name="Donofrio N."/>
            <person name="Jeong J.S."/>
            <person name="Soanes D.M."/>
            <person name="Djonovic S."/>
            <person name="Kolomiets E."/>
            <person name="Rehmeyer C."/>
            <person name="Li W."/>
            <person name="Harding M."/>
            <person name="Kim S."/>
            <person name="Lebrun M.H."/>
            <person name="Bohnert H."/>
            <person name="Coughlan S."/>
            <person name="Butler J."/>
            <person name="Calvo S."/>
            <person name="Ma L.J."/>
            <person name="Nicol R."/>
            <person name="Purcell S."/>
            <person name="Nusbaum C."/>
            <person name="Galagan J.E."/>
            <person name="Birren B.W."/>
        </authorList>
    </citation>
    <scope>NUCLEOTIDE SEQUENCE [LARGE SCALE GENOMIC DNA]</scope>
    <source>
        <strain evidence="2">70-15 / ATCC MYA-4617 / FGSC 8958</strain>
    </source>
</reference>
<dbReference type="EMBL" id="CM001235">
    <property type="protein sequence ID" value="EHA48839.1"/>
    <property type="molecule type" value="Genomic_DNA"/>
</dbReference>
<organism evidence="1 2">
    <name type="scientific">Pyricularia oryzae (strain 70-15 / ATCC MYA-4617 / FGSC 8958)</name>
    <name type="common">Rice blast fungus</name>
    <name type="synonym">Magnaporthe oryzae</name>
    <dbReference type="NCBI Taxonomy" id="242507"/>
    <lineage>
        <taxon>Eukaryota</taxon>
        <taxon>Fungi</taxon>
        <taxon>Dikarya</taxon>
        <taxon>Ascomycota</taxon>
        <taxon>Pezizomycotina</taxon>
        <taxon>Sordariomycetes</taxon>
        <taxon>Sordariomycetidae</taxon>
        <taxon>Magnaporthales</taxon>
        <taxon>Pyriculariaceae</taxon>
        <taxon>Pyricularia</taxon>
    </lineage>
</organism>
<evidence type="ECO:0000313" key="2">
    <source>
        <dbReference type="Proteomes" id="UP000009058"/>
    </source>
</evidence>
<sequence>MCECVVLHGPSWLGSLTARALRSQYCYTVPRQGAVLEPPGPSTGKLSKVGRTLDSHSIFTVAKQNQNDAGNDDISTLVALLSEAPASPVLSLYLKLSSGMTPTSRLSWNPPSPPIFTIFTTRQWRLTGVLSSKMPSGTGIGIVPTSPMSESESSEA</sequence>
<dbReference type="HOGENOM" id="CLU_1686985_0_0_1"/>
<dbReference type="AlphaFoldDB" id="G4NB77"/>
<dbReference type="RefSeq" id="XP_003718423.1">
    <property type="nucleotide sequence ID" value="XM_003718375.1"/>
</dbReference>
<dbReference type="GeneID" id="5050816"/>
<gene>
    <name evidence="1" type="ORF">MGG_14669</name>
</gene>
<dbReference type="VEuPathDB" id="FungiDB:MGG_14669"/>
<keyword evidence="2" id="KW-1185">Reference proteome</keyword>
<dbReference type="InParanoid" id="G4NB77"/>
<proteinExistence type="predicted"/>
<reference key="2">
    <citation type="submission" date="2011-05" db="EMBL/GenBank/DDBJ databases">
        <title>The Genome Sequence of Magnaporthe oryzae 70-15.</title>
        <authorList>
            <consortium name="The Broad Institute Genome Sequencing Platform"/>
            <person name="Ma L.-J."/>
            <person name="Dead R."/>
            <person name="Young S.K."/>
            <person name="Zeng Q."/>
            <person name="Gargeya S."/>
            <person name="Fitzgerald M."/>
            <person name="Haas B."/>
            <person name="Abouelleil A."/>
            <person name="Alvarado L."/>
            <person name="Arachchi H.M."/>
            <person name="Berlin A."/>
            <person name="Brown A."/>
            <person name="Chapman S.B."/>
            <person name="Chen Z."/>
            <person name="Dunbar C."/>
            <person name="Freedman E."/>
            <person name="Gearin G."/>
            <person name="Gellesch M."/>
            <person name="Goldberg J."/>
            <person name="Griggs A."/>
            <person name="Gujja S."/>
            <person name="Heiman D."/>
            <person name="Howarth C."/>
            <person name="Larson L."/>
            <person name="Lui A."/>
            <person name="MacDonald P.J.P."/>
            <person name="Mehta T."/>
            <person name="Montmayeur A."/>
            <person name="Murphy C."/>
            <person name="Neiman D."/>
            <person name="Pearson M."/>
            <person name="Priest M."/>
            <person name="Roberts A."/>
            <person name="Saif S."/>
            <person name="Shea T."/>
            <person name="Shenoy N."/>
            <person name="Sisk P."/>
            <person name="Stolte C."/>
            <person name="Sykes S."/>
            <person name="Yandava C."/>
            <person name="Wortman J."/>
            <person name="Nusbaum C."/>
            <person name="Birren B."/>
        </authorList>
    </citation>
    <scope>NUCLEOTIDE SEQUENCE</scope>
    <source>
        <strain>70-15</strain>
    </source>
</reference>